<accession>A0A165CS75</accession>
<evidence type="ECO:0000259" key="4">
    <source>
        <dbReference type="Pfam" id="PF05426"/>
    </source>
</evidence>
<dbReference type="GO" id="GO:0042597">
    <property type="term" value="C:periplasmic space"/>
    <property type="evidence" value="ECO:0007669"/>
    <property type="project" value="InterPro"/>
</dbReference>
<evidence type="ECO:0000313" key="5">
    <source>
        <dbReference type="EMBL" id="KZV83008.1"/>
    </source>
</evidence>
<dbReference type="AlphaFoldDB" id="A0A165CS75"/>
<feature type="compositionally biased region" description="Low complexity" evidence="3">
    <location>
        <begin position="1"/>
        <end position="38"/>
    </location>
</feature>
<proteinExistence type="predicted"/>
<dbReference type="InParanoid" id="A0A165CS75"/>
<name>A0A165CS75_EXIGL</name>
<dbReference type="GO" id="GO:0016829">
    <property type="term" value="F:lyase activity"/>
    <property type="evidence" value="ECO:0007669"/>
    <property type="project" value="UniProtKB-KW"/>
</dbReference>
<dbReference type="Proteomes" id="UP000077266">
    <property type="component" value="Unassembled WGS sequence"/>
</dbReference>
<dbReference type="InterPro" id="IPR008397">
    <property type="entry name" value="Alginate_lyase_dom"/>
</dbReference>
<evidence type="ECO:0000256" key="2">
    <source>
        <dbReference type="ARBA" id="ARBA00023239"/>
    </source>
</evidence>
<sequence length="516" mass="53413">MPAPSSAGLSSSSSAAETSTTSRVSSSTVPSTSRTSTLVASSTTKTNAPATNSTSKTGTSATPRSTAPAPTSTNSATGTGSAVRTTAATTAKTTSTKTTTTSQSPTCTPSPTTELPASATWTLCPYVRRDGSINPDVKNLPDTGWITTMAEITHLSALAQAAGRSKTGYADAARFIRVWFTDPVTGAKPNLQYGQLVRGPGVENGTYTGILDYRWITKVANAVSIMRAANTTQWSAADDSAFNVWGKQYINWLTTSSLGNQAYTATNNHGTFYINQLAAMRYMVGDLQGAANALAGYFSGIYLNQILASGEQPLESVRAAPNHYQAFNIEAMLVNARLGDQLGINFWSSKTRYGATIQTAVNYLMTKVPASDLALADLAPHVATVAAAYGDPNGVYAAFLKKADSSYTSQRYWFYDQTPALPYSPYAQAIASSISASMSSTSTSTAMSGTASSTSTGTGSYGQTLVLSTSTSDATTSSDSSGLGTTTSTAAAATDAPTTTDDADDDASTSAPLTTA</sequence>
<evidence type="ECO:0000313" key="6">
    <source>
        <dbReference type="Proteomes" id="UP000077266"/>
    </source>
</evidence>
<dbReference type="OrthoDB" id="63533at2759"/>
<dbReference type="InterPro" id="IPR008929">
    <property type="entry name" value="Chondroitin_lyas"/>
</dbReference>
<dbReference type="Gene3D" id="1.50.10.100">
    <property type="entry name" value="Chondroitin AC/alginate lyase"/>
    <property type="match status" value="1"/>
</dbReference>
<feature type="compositionally biased region" description="Low complexity" evidence="3">
    <location>
        <begin position="57"/>
        <end position="113"/>
    </location>
</feature>
<keyword evidence="2 5" id="KW-0456">Lyase</keyword>
<dbReference type="STRING" id="1314781.A0A165CS75"/>
<reference evidence="5 6" key="1">
    <citation type="journal article" date="2016" name="Mol. Biol. Evol.">
        <title>Comparative Genomics of Early-Diverging Mushroom-Forming Fungi Provides Insights into the Origins of Lignocellulose Decay Capabilities.</title>
        <authorList>
            <person name="Nagy L.G."/>
            <person name="Riley R."/>
            <person name="Tritt A."/>
            <person name="Adam C."/>
            <person name="Daum C."/>
            <person name="Floudas D."/>
            <person name="Sun H."/>
            <person name="Yadav J.S."/>
            <person name="Pangilinan J."/>
            <person name="Larsson K.H."/>
            <person name="Matsuura K."/>
            <person name="Barry K."/>
            <person name="Labutti K."/>
            <person name="Kuo R."/>
            <person name="Ohm R.A."/>
            <person name="Bhattacharya S.S."/>
            <person name="Shirouzu T."/>
            <person name="Yoshinaga Y."/>
            <person name="Martin F.M."/>
            <person name="Grigoriev I.V."/>
            <person name="Hibbett D.S."/>
        </authorList>
    </citation>
    <scope>NUCLEOTIDE SEQUENCE [LARGE SCALE GENOMIC DNA]</scope>
    <source>
        <strain evidence="5 6">HHB12029</strain>
    </source>
</reference>
<feature type="compositionally biased region" description="Low complexity" evidence="3">
    <location>
        <begin position="471"/>
        <end position="500"/>
    </location>
</feature>
<keyword evidence="6" id="KW-1185">Reference proteome</keyword>
<evidence type="ECO:0000256" key="1">
    <source>
        <dbReference type="ARBA" id="ARBA00022729"/>
    </source>
</evidence>
<feature type="domain" description="Alginate lyase" evidence="4">
    <location>
        <begin position="101"/>
        <end position="367"/>
    </location>
</feature>
<evidence type="ECO:0000256" key="3">
    <source>
        <dbReference type="SAM" id="MobiDB-lite"/>
    </source>
</evidence>
<organism evidence="5 6">
    <name type="scientific">Exidia glandulosa HHB12029</name>
    <dbReference type="NCBI Taxonomy" id="1314781"/>
    <lineage>
        <taxon>Eukaryota</taxon>
        <taxon>Fungi</taxon>
        <taxon>Dikarya</taxon>
        <taxon>Basidiomycota</taxon>
        <taxon>Agaricomycotina</taxon>
        <taxon>Agaricomycetes</taxon>
        <taxon>Auriculariales</taxon>
        <taxon>Exidiaceae</taxon>
        <taxon>Exidia</taxon>
    </lineage>
</organism>
<protein>
    <submittedName>
        <fullName evidence="5">Chondroitin AC/alginate lyase</fullName>
    </submittedName>
</protein>
<gene>
    <name evidence="5" type="ORF">EXIGLDRAFT_843283</name>
</gene>
<dbReference type="Pfam" id="PF05426">
    <property type="entry name" value="Alginate_lyase"/>
    <property type="match status" value="1"/>
</dbReference>
<dbReference type="SUPFAM" id="SSF48230">
    <property type="entry name" value="Chondroitin AC/alginate lyase"/>
    <property type="match status" value="1"/>
</dbReference>
<feature type="compositionally biased region" description="Polar residues" evidence="3">
    <location>
        <begin position="39"/>
        <end position="56"/>
    </location>
</feature>
<feature type="region of interest" description="Disordered" evidence="3">
    <location>
        <begin position="1"/>
        <end position="115"/>
    </location>
</feature>
<keyword evidence="1" id="KW-0732">Signal</keyword>
<dbReference type="EMBL" id="KV426293">
    <property type="protein sequence ID" value="KZV83008.1"/>
    <property type="molecule type" value="Genomic_DNA"/>
</dbReference>
<feature type="region of interest" description="Disordered" evidence="3">
    <location>
        <begin position="471"/>
        <end position="516"/>
    </location>
</feature>